<comment type="caution">
    <text evidence="2">The sequence shown here is derived from an EMBL/GenBank/DDBJ whole genome shotgun (WGS) entry which is preliminary data.</text>
</comment>
<dbReference type="OrthoDB" id="2972047at2759"/>
<proteinExistence type="predicted"/>
<accession>A0A9P6C4F8</accession>
<sequence>MSFMPFTAVTLAVFGSAFLLLSIVSSNNPLYSREGVCHESNFISFRDASWFSFPCVTEAALRLLCKTIPTIAPYDPSRPRRDFKMAMDTTLFIPAVLPDSGNNTLSLIPQFAIFIGDERAISHLSAEPDLVYHPIICAGTPPPGEVYLGMWYTTPIAEGSAQIFSQISNTSTFAVVARGDQVVTVPVSEGVSTVWSIRAIDGDPNFFTIRLPDQDLVWTLGKGNRIVLRTPEGLPEQKIEFFYFKK</sequence>
<protein>
    <submittedName>
        <fullName evidence="2">Uncharacterized protein</fullName>
    </submittedName>
</protein>
<dbReference type="AlphaFoldDB" id="A0A9P6C4F8"/>
<dbReference type="Proteomes" id="UP000807342">
    <property type="component" value="Unassembled WGS sequence"/>
</dbReference>
<evidence type="ECO:0000313" key="3">
    <source>
        <dbReference type="Proteomes" id="UP000807342"/>
    </source>
</evidence>
<reference evidence="2" key="1">
    <citation type="submission" date="2020-11" db="EMBL/GenBank/DDBJ databases">
        <authorList>
            <consortium name="DOE Joint Genome Institute"/>
            <person name="Ahrendt S."/>
            <person name="Riley R."/>
            <person name="Andreopoulos W."/>
            <person name="Labutti K."/>
            <person name="Pangilinan J."/>
            <person name="Ruiz-Duenas F.J."/>
            <person name="Barrasa J.M."/>
            <person name="Sanchez-Garcia M."/>
            <person name="Camarero S."/>
            <person name="Miyauchi S."/>
            <person name="Serrano A."/>
            <person name="Linde D."/>
            <person name="Babiker R."/>
            <person name="Drula E."/>
            <person name="Ayuso-Fernandez I."/>
            <person name="Pacheco R."/>
            <person name="Padilla G."/>
            <person name="Ferreira P."/>
            <person name="Barriuso J."/>
            <person name="Kellner H."/>
            <person name="Castanera R."/>
            <person name="Alfaro M."/>
            <person name="Ramirez L."/>
            <person name="Pisabarro A.G."/>
            <person name="Kuo A."/>
            <person name="Tritt A."/>
            <person name="Lipzen A."/>
            <person name="He G."/>
            <person name="Yan M."/>
            <person name="Ng V."/>
            <person name="Cullen D."/>
            <person name="Martin F."/>
            <person name="Rosso M.-N."/>
            <person name="Henrissat B."/>
            <person name="Hibbett D."/>
            <person name="Martinez A.T."/>
            <person name="Grigoriev I.V."/>
        </authorList>
    </citation>
    <scope>NUCLEOTIDE SEQUENCE</scope>
    <source>
        <strain evidence="2">MF-IS2</strain>
    </source>
</reference>
<dbReference type="Gene3D" id="2.80.10.50">
    <property type="match status" value="1"/>
</dbReference>
<gene>
    <name evidence="2" type="ORF">P691DRAFT_781092</name>
</gene>
<name>A0A9P6C4F8_9AGAR</name>
<organism evidence="2 3">
    <name type="scientific">Macrolepiota fuliginosa MF-IS2</name>
    <dbReference type="NCBI Taxonomy" id="1400762"/>
    <lineage>
        <taxon>Eukaryota</taxon>
        <taxon>Fungi</taxon>
        <taxon>Dikarya</taxon>
        <taxon>Basidiomycota</taxon>
        <taxon>Agaricomycotina</taxon>
        <taxon>Agaricomycetes</taxon>
        <taxon>Agaricomycetidae</taxon>
        <taxon>Agaricales</taxon>
        <taxon>Agaricineae</taxon>
        <taxon>Agaricaceae</taxon>
        <taxon>Macrolepiota</taxon>
    </lineage>
</organism>
<feature type="chain" id="PRO_5040215255" evidence="1">
    <location>
        <begin position="27"/>
        <end position="246"/>
    </location>
</feature>
<feature type="signal peptide" evidence="1">
    <location>
        <begin position="1"/>
        <end position="26"/>
    </location>
</feature>
<evidence type="ECO:0000313" key="2">
    <source>
        <dbReference type="EMBL" id="KAF9448389.1"/>
    </source>
</evidence>
<keyword evidence="3" id="KW-1185">Reference proteome</keyword>
<dbReference type="EMBL" id="MU151163">
    <property type="protein sequence ID" value="KAF9448389.1"/>
    <property type="molecule type" value="Genomic_DNA"/>
</dbReference>
<evidence type="ECO:0000256" key="1">
    <source>
        <dbReference type="SAM" id="SignalP"/>
    </source>
</evidence>
<keyword evidence="1" id="KW-0732">Signal</keyword>